<keyword evidence="1" id="KW-1133">Transmembrane helix</keyword>
<organism evidence="2 3">
    <name type="scientific">Ralstonia thomasii</name>
    <dbReference type="NCBI Taxonomy" id="3058596"/>
    <lineage>
        <taxon>Bacteria</taxon>
        <taxon>Pseudomonadati</taxon>
        <taxon>Pseudomonadota</taxon>
        <taxon>Betaproteobacteria</taxon>
        <taxon>Burkholderiales</taxon>
        <taxon>Burkholderiaceae</taxon>
        <taxon>Ralstonia</taxon>
    </lineage>
</organism>
<dbReference type="Proteomes" id="UP001189756">
    <property type="component" value="Unassembled WGS sequence"/>
</dbReference>
<sequence>MVLRAARQAAIQIEAGGSEDRTIRFYEKRGKRRKESLRLALAYLALRELYLRPAFWLVVILGAITLYGVAIAFGLRHLF</sequence>
<evidence type="ECO:0000256" key="1">
    <source>
        <dbReference type="SAM" id="Phobius"/>
    </source>
</evidence>
<dbReference type="AlphaFoldDB" id="A0AAD2F294"/>
<gene>
    <name evidence="2" type="ORF">R77560_04464</name>
</gene>
<protein>
    <recommendedName>
        <fullName evidence="4">Transmembrane protein</fullName>
    </recommendedName>
</protein>
<keyword evidence="1" id="KW-0472">Membrane</keyword>
<evidence type="ECO:0000313" key="2">
    <source>
        <dbReference type="EMBL" id="CAJ0806699.1"/>
    </source>
</evidence>
<evidence type="ECO:0008006" key="4">
    <source>
        <dbReference type="Google" id="ProtNLM"/>
    </source>
</evidence>
<reference evidence="2" key="1">
    <citation type="submission" date="2023-07" db="EMBL/GenBank/DDBJ databases">
        <authorList>
            <person name="Peeters C."/>
        </authorList>
    </citation>
    <scope>NUCLEOTIDE SEQUENCE</scope>
    <source>
        <strain evidence="2">R-77560</strain>
    </source>
</reference>
<name>A0AAD2F294_9RALS</name>
<evidence type="ECO:0000313" key="3">
    <source>
        <dbReference type="Proteomes" id="UP001189756"/>
    </source>
</evidence>
<proteinExistence type="predicted"/>
<accession>A0AAD2F294</accession>
<dbReference type="EMBL" id="CATZAZ010000015">
    <property type="protein sequence ID" value="CAJ0806699.1"/>
    <property type="molecule type" value="Genomic_DNA"/>
</dbReference>
<comment type="caution">
    <text evidence="2">The sequence shown here is derived from an EMBL/GenBank/DDBJ whole genome shotgun (WGS) entry which is preliminary data.</text>
</comment>
<feature type="transmembrane region" description="Helical" evidence="1">
    <location>
        <begin position="54"/>
        <end position="75"/>
    </location>
</feature>
<keyword evidence="1" id="KW-0812">Transmembrane</keyword>